<protein>
    <submittedName>
        <fullName evidence="6">Uncharacterized protein</fullName>
    </submittedName>
</protein>
<dbReference type="AlphaFoldDB" id="A0A1V9YHB9"/>
<name>A0A1V9YHB9_ACHHY</name>
<sequence>MGRWLLCGTILSVFGAAFLSLLGWLLYLQPGFVSGLNRSVPRQKHAENCWLGAIVYAVIFVFCLILSCLERRNEINQRQAKSKAFELKALKRSLDSWEDLGTPPRLEAMAI</sequence>
<dbReference type="GO" id="GO:0016020">
    <property type="term" value="C:membrane"/>
    <property type="evidence" value="ECO:0007669"/>
    <property type="project" value="UniProtKB-SubCell"/>
</dbReference>
<comment type="caution">
    <text evidence="6">The sequence shown here is derived from an EMBL/GenBank/DDBJ whole genome shotgun (WGS) entry which is preliminary data.</text>
</comment>
<organism evidence="6 7">
    <name type="scientific">Achlya hypogyna</name>
    <name type="common">Oomycete</name>
    <name type="synonym">Protoachlya hypogyna</name>
    <dbReference type="NCBI Taxonomy" id="1202772"/>
    <lineage>
        <taxon>Eukaryota</taxon>
        <taxon>Sar</taxon>
        <taxon>Stramenopiles</taxon>
        <taxon>Oomycota</taxon>
        <taxon>Saprolegniomycetes</taxon>
        <taxon>Saprolegniales</taxon>
        <taxon>Achlyaceae</taxon>
        <taxon>Achlya</taxon>
    </lineage>
</organism>
<accession>A0A1V9YHB9</accession>
<evidence type="ECO:0000256" key="5">
    <source>
        <dbReference type="SAM" id="Phobius"/>
    </source>
</evidence>
<feature type="transmembrane region" description="Helical" evidence="5">
    <location>
        <begin position="5"/>
        <end position="30"/>
    </location>
</feature>
<evidence type="ECO:0000313" key="7">
    <source>
        <dbReference type="Proteomes" id="UP000243579"/>
    </source>
</evidence>
<dbReference type="OrthoDB" id="67317at2759"/>
<gene>
    <name evidence="6" type="ORF">ACHHYP_12266</name>
</gene>
<keyword evidence="2 5" id="KW-0812">Transmembrane</keyword>
<proteinExistence type="predicted"/>
<dbReference type="EMBL" id="JNBR01001815">
    <property type="protein sequence ID" value="OQR85112.1"/>
    <property type="molecule type" value="Genomic_DNA"/>
</dbReference>
<keyword evidence="4 5" id="KW-0472">Membrane</keyword>
<evidence type="ECO:0000256" key="3">
    <source>
        <dbReference type="ARBA" id="ARBA00022989"/>
    </source>
</evidence>
<comment type="subcellular location">
    <subcellularLocation>
        <location evidence="1">Membrane</location>
    </subcellularLocation>
</comment>
<evidence type="ECO:0000256" key="2">
    <source>
        <dbReference type="ARBA" id="ARBA00022692"/>
    </source>
</evidence>
<feature type="transmembrane region" description="Helical" evidence="5">
    <location>
        <begin position="50"/>
        <end position="69"/>
    </location>
</feature>
<dbReference type="InterPro" id="IPR056552">
    <property type="entry name" value="Ribonucl_Kappa"/>
</dbReference>
<dbReference type="Pfam" id="PF23489">
    <property type="entry name" value="V-ATPase_su_f"/>
    <property type="match status" value="1"/>
</dbReference>
<keyword evidence="3 5" id="KW-1133">Transmembrane helix</keyword>
<evidence type="ECO:0000256" key="1">
    <source>
        <dbReference type="ARBA" id="ARBA00004370"/>
    </source>
</evidence>
<evidence type="ECO:0000313" key="6">
    <source>
        <dbReference type="EMBL" id="OQR85112.1"/>
    </source>
</evidence>
<keyword evidence="7" id="KW-1185">Reference proteome</keyword>
<reference evidence="6 7" key="1">
    <citation type="journal article" date="2014" name="Genome Biol. Evol.">
        <title>The secreted proteins of Achlya hypogyna and Thraustotheca clavata identify the ancestral oomycete secretome and reveal gene acquisitions by horizontal gene transfer.</title>
        <authorList>
            <person name="Misner I."/>
            <person name="Blouin N."/>
            <person name="Leonard G."/>
            <person name="Richards T.A."/>
            <person name="Lane C.E."/>
        </authorList>
    </citation>
    <scope>NUCLEOTIDE SEQUENCE [LARGE SCALE GENOMIC DNA]</scope>
    <source>
        <strain evidence="6 7">ATCC 48635</strain>
    </source>
</reference>
<evidence type="ECO:0000256" key="4">
    <source>
        <dbReference type="ARBA" id="ARBA00023136"/>
    </source>
</evidence>
<dbReference type="Proteomes" id="UP000243579">
    <property type="component" value="Unassembled WGS sequence"/>
</dbReference>